<dbReference type="InterPro" id="IPR036758">
    <property type="entry name" value="At5g01610-like"/>
</dbReference>
<dbReference type="InterPro" id="IPR007493">
    <property type="entry name" value="DUF538"/>
</dbReference>
<accession>A0AAQ3KLE4</accession>
<organism evidence="1 2">
    <name type="scientific">Canna indica</name>
    <name type="common">Indian-shot</name>
    <dbReference type="NCBI Taxonomy" id="4628"/>
    <lineage>
        <taxon>Eukaryota</taxon>
        <taxon>Viridiplantae</taxon>
        <taxon>Streptophyta</taxon>
        <taxon>Embryophyta</taxon>
        <taxon>Tracheophyta</taxon>
        <taxon>Spermatophyta</taxon>
        <taxon>Magnoliopsida</taxon>
        <taxon>Liliopsida</taxon>
        <taxon>Zingiberales</taxon>
        <taxon>Cannaceae</taxon>
        <taxon>Canna</taxon>
    </lineage>
</organism>
<dbReference type="SUPFAM" id="SSF141562">
    <property type="entry name" value="At5g01610-like"/>
    <property type="match status" value="1"/>
</dbReference>
<name>A0AAQ3KLE4_9LILI</name>
<protein>
    <submittedName>
        <fullName evidence="1">Uncharacterized protein</fullName>
    </submittedName>
</protein>
<gene>
    <name evidence="1" type="ORF">Cni_G16764</name>
</gene>
<dbReference type="Proteomes" id="UP001327560">
    <property type="component" value="Chromosome 5"/>
</dbReference>
<evidence type="ECO:0000313" key="2">
    <source>
        <dbReference type="Proteomes" id="UP001327560"/>
    </source>
</evidence>
<dbReference type="AlphaFoldDB" id="A0AAQ3KLE4"/>
<reference evidence="1 2" key="1">
    <citation type="submission" date="2023-10" db="EMBL/GenBank/DDBJ databases">
        <title>Chromosome-scale genome assembly provides insights into flower coloration mechanisms of Canna indica.</title>
        <authorList>
            <person name="Li C."/>
        </authorList>
    </citation>
    <scope>NUCLEOTIDE SEQUENCE [LARGE SCALE GENOMIC DNA]</scope>
    <source>
        <tissue evidence="1">Flower</tissue>
    </source>
</reference>
<sequence length="141" mass="16489">MTGKLSYSEISDISDIQVKKLFVWFPVFTIEAHPNSGTDQFKVIFLSFSYSSKEFNHTPDCMKGVATVTGIEELLRDTETDVLSQRFTLGLHQRERRQRKIARQRRLRVHQFLRLNGRGRRSFIAEISSPLVAENFLRLWL</sequence>
<dbReference type="EMBL" id="CP136894">
    <property type="protein sequence ID" value="WOL08012.1"/>
    <property type="molecule type" value="Genomic_DNA"/>
</dbReference>
<keyword evidence="2" id="KW-1185">Reference proteome</keyword>
<proteinExistence type="predicted"/>
<evidence type="ECO:0000313" key="1">
    <source>
        <dbReference type="EMBL" id="WOL08012.1"/>
    </source>
</evidence>
<dbReference type="Pfam" id="PF04398">
    <property type="entry name" value="DUF538"/>
    <property type="match status" value="1"/>
</dbReference>